<dbReference type="PANTHER" id="PTHR30545">
    <property type="entry name" value="SUGAR FERMENTATION STIMULATION PROTEIN A"/>
    <property type="match status" value="1"/>
</dbReference>
<dbReference type="PANTHER" id="PTHR30545:SF2">
    <property type="entry name" value="SUGAR FERMENTATION STIMULATION PROTEIN A"/>
    <property type="match status" value="1"/>
</dbReference>
<reference evidence="4" key="1">
    <citation type="submission" date="2019-11" db="EMBL/GenBank/DDBJ databases">
        <authorList>
            <person name="Feng L."/>
        </authorList>
    </citation>
    <scope>NUCLEOTIDE SEQUENCE</scope>
    <source>
        <strain evidence="4">BhanseniiLFYP23</strain>
    </source>
</reference>
<sequence>MKYNKVEQGIFQKRPNRFIAHVEINGKEEVCHVKNTGRCRELLVPGALVFLEESDNPKRKTKYDLIAVEKGNRLINMDSQIPNKVVEEWLKEGNLFGKEAKVRREVVYGNSRFDLYIESGERKIFMEVKGVTLEENNVVRFPDAPTQRGVKHIQELEKCIKEGYEAYLIFVIQMENVDYFTPNRDTHPEFAEALKTAEKAGVHILAYDCIVRKDLINLAKPVRVYLE</sequence>
<dbReference type="RefSeq" id="WP_003019560.1">
    <property type="nucleotide sequence ID" value="NZ_CACRSY010000014.1"/>
</dbReference>
<dbReference type="Gene3D" id="2.40.50.580">
    <property type="match status" value="1"/>
</dbReference>
<protein>
    <recommendedName>
        <fullName evidence="1">Sugar fermentation stimulation protein homolog</fullName>
    </recommendedName>
</protein>
<dbReference type="Pfam" id="PF03749">
    <property type="entry name" value="SfsA"/>
    <property type="match status" value="1"/>
</dbReference>
<feature type="domain" description="Sugar fermentation stimulation protein C-terminal" evidence="2">
    <location>
        <begin position="80"/>
        <end position="213"/>
    </location>
</feature>
<accession>A0A6N2UGI6</accession>
<dbReference type="CDD" id="cd22359">
    <property type="entry name" value="SfsA-like_bacterial"/>
    <property type="match status" value="1"/>
</dbReference>
<dbReference type="InterPro" id="IPR040452">
    <property type="entry name" value="SfsA_C"/>
</dbReference>
<dbReference type="GO" id="GO:0003677">
    <property type="term" value="F:DNA binding"/>
    <property type="evidence" value="ECO:0007669"/>
    <property type="project" value="InterPro"/>
</dbReference>
<dbReference type="InterPro" id="IPR005224">
    <property type="entry name" value="SfsA"/>
</dbReference>
<dbReference type="FunFam" id="2.40.50.580:FF:000002">
    <property type="entry name" value="Sugar fermentation stimulation protein homolog"/>
    <property type="match status" value="1"/>
</dbReference>
<evidence type="ECO:0000259" key="3">
    <source>
        <dbReference type="Pfam" id="PF17746"/>
    </source>
</evidence>
<dbReference type="Pfam" id="PF17746">
    <property type="entry name" value="SfsA_N"/>
    <property type="match status" value="1"/>
</dbReference>
<dbReference type="HAMAP" id="MF_00095">
    <property type="entry name" value="SfsA"/>
    <property type="match status" value="1"/>
</dbReference>
<dbReference type="NCBIfam" id="TIGR00230">
    <property type="entry name" value="sfsA"/>
    <property type="match status" value="1"/>
</dbReference>
<evidence type="ECO:0000259" key="2">
    <source>
        <dbReference type="Pfam" id="PF03749"/>
    </source>
</evidence>
<gene>
    <name evidence="1 4" type="primary">sfsA</name>
    <name evidence="4" type="ORF">BHLFYP23_00386</name>
</gene>
<dbReference type="Gene3D" id="3.40.1350.60">
    <property type="match status" value="1"/>
</dbReference>
<dbReference type="InterPro" id="IPR041465">
    <property type="entry name" value="SfsA_N"/>
</dbReference>
<feature type="domain" description="SfsA N-terminal OB" evidence="3">
    <location>
        <begin position="13"/>
        <end position="76"/>
    </location>
</feature>
<dbReference type="EMBL" id="CACRSY010000014">
    <property type="protein sequence ID" value="VYT15882.1"/>
    <property type="molecule type" value="Genomic_DNA"/>
</dbReference>
<name>A0A6N2UGI6_BLAHA</name>
<dbReference type="AlphaFoldDB" id="A0A6N2UGI6"/>
<evidence type="ECO:0000256" key="1">
    <source>
        <dbReference type="HAMAP-Rule" id="MF_00095"/>
    </source>
</evidence>
<organism evidence="4">
    <name type="scientific">Blautia hansenii</name>
    <name type="common">Ruminococcus hansenii</name>
    <dbReference type="NCBI Taxonomy" id="1322"/>
    <lineage>
        <taxon>Bacteria</taxon>
        <taxon>Bacillati</taxon>
        <taxon>Bacillota</taxon>
        <taxon>Clostridia</taxon>
        <taxon>Lachnospirales</taxon>
        <taxon>Lachnospiraceae</taxon>
        <taxon>Blautia</taxon>
    </lineage>
</organism>
<proteinExistence type="inferred from homology"/>
<evidence type="ECO:0000313" key="4">
    <source>
        <dbReference type="EMBL" id="VYT15882.1"/>
    </source>
</evidence>
<comment type="similarity">
    <text evidence="1">Belongs to the SfsA family.</text>
</comment>